<organism evidence="1">
    <name type="scientific">freshwater metagenome</name>
    <dbReference type="NCBI Taxonomy" id="449393"/>
    <lineage>
        <taxon>unclassified sequences</taxon>
        <taxon>metagenomes</taxon>
        <taxon>ecological metagenomes</taxon>
    </lineage>
</organism>
<accession>A0A6J6DNV4</accession>
<proteinExistence type="predicted"/>
<name>A0A6J6DNV4_9ZZZZ</name>
<reference evidence="1" key="1">
    <citation type="submission" date="2020-05" db="EMBL/GenBank/DDBJ databases">
        <authorList>
            <person name="Chiriac C."/>
            <person name="Salcher M."/>
            <person name="Ghai R."/>
            <person name="Kavagutti S V."/>
        </authorList>
    </citation>
    <scope>NUCLEOTIDE SEQUENCE</scope>
</reference>
<protein>
    <submittedName>
        <fullName evidence="1">Unannotated protein</fullName>
    </submittedName>
</protein>
<dbReference type="AlphaFoldDB" id="A0A6J6DNV4"/>
<dbReference type="EMBL" id="CAEZSU010000241">
    <property type="protein sequence ID" value="CAB4564575.1"/>
    <property type="molecule type" value="Genomic_DNA"/>
</dbReference>
<sequence>MLQEVDDFGDVLLDAFISGDVGKGGSRAFRGVRLGFALANGHDSAHLPGRTSLHPHEETNEQKDREQQWDQGAPNAFGWRGVLDSLFSEEGLICISWLHRTSGRELRSVIESSGNISVGVIESGFFDLATIEIFDELAIGNLSAWC</sequence>
<evidence type="ECO:0000313" key="1">
    <source>
        <dbReference type="EMBL" id="CAB4564575.1"/>
    </source>
</evidence>
<gene>
    <name evidence="1" type="ORF">UFOPK1495_01705</name>
</gene>